<dbReference type="EMBL" id="FOAZ01000008">
    <property type="protein sequence ID" value="SEL43778.1"/>
    <property type="molecule type" value="Genomic_DNA"/>
</dbReference>
<evidence type="ECO:0000313" key="10">
    <source>
        <dbReference type="Proteomes" id="UP000183015"/>
    </source>
</evidence>
<dbReference type="NCBIfam" id="TIGR02983">
    <property type="entry name" value="SigE-fam_strep"/>
    <property type="match status" value="1"/>
</dbReference>
<dbReference type="CDD" id="cd06171">
    <property type="entry name" value="Sigma70_r4"/>
    <property type="match status" value="1"/>
</dbReference>
<keyword evidence="5" id="KW-0804">Transcription</keyword>
<dbReference type="AlphaFoldDB" id="A0A1H7Q7U8"/>
<dbReference type="Gene3D" id="1.10.1740.10">
    <property type="match status" value="1"/>
</dbReference>
<dbReference type="GO" id="GO:0006352">
    <property type="term" value="P:DNA-templated transcription initiation"/>
    <property type="evidence" value="ECO:0007669"/>
    <property type="project" value="InterPro"/>
</dbReference>
<dbReference type="InterPro" id="IPR013324">
    <property type="entry name" value="RNA_pol_sigma_r3/r4-like"/>
</dbReference>
<keyword evidence="2" id="KW-0805">Transcription regulation</keyword>
<evidence type="ECO:0000256" key="6">
    <source>
        <dbReference type="SAM" id="MobiDB-lite"/>
    </source>
</evidence>
<dbReference type="SUPFAM" id="SSF88659">
    <property type="entry name" value="Sigma3 and sigma4 domains of RNA polymerase sigma factors"/>
    <property type="match status" value="1"/>
</dbReference>
<accession>A0A1H7Q7U8</accession>
<dbReference type="GO" id="GO:0016987">
    <property type="term" value="F:sigma factor activity"/>
    <property type="evidence" value="ECO:0007669"/>
    <property type="project" value="UniProtKB-KW"/>
</dbReference>
<dbReference type="InterPro" id="IPR039425">
    <property type="entry name" value="RNA_pol_sigma-70-like"/>
</dbReference>
<dbReference type="Pfam" id="PF08281">
    <property type="entry name" value="Sigma70_r4_2"/>
    <property type="match status" value="1"/>
</dbReference>
<dbReference type="InterPro" id="IPR014284">
    <property type="entry name" value="RNA_pol_sigma-70_dom"/>
</dbReference>
<feature type="domain" description="RNA polymerase sigma factor 70 region 4 type 2" evidence="8">
    <location>
        <begin position="153"/>
        <end position="204"/>
    </location>
</feature>
<dbReference type="InterPro" id="IPR007627">
    <property type="entry name" value="RNA_pol_sigma70_r2"/>
</dbReference>
<dbReference type="SUPFAM" id="SSF88946">
    <property type="entry name" value="Sigma2 domain of RNA polymerase sigma factors"/>
    <property type="match status" value="1"/>
</dbReference>
<feature type="compositionally biased region" description="Basic and acidic residues" evidence="6">
    <location>
        <begin position="15"/>
        <end position="53"/>
    </location>
</feature>
<keyword evidence="4" id="KW-0238">DNA-binding</keyword>
<dbReference type="eggNOG" id="COG1595">
    <property type="taxonomic scope" value="Bacteria"/>
</dbReference>
<sequence>MATSTVMSVRTAAAARERPGERSDRWPDRRPDQRPDRRADRRGGERQGEWEQDVPRDFDAFAAARWGRLVRTAYLLTGDHHEAEDLVQQTLAKVYPHWARVSRLDSPDAYLHRALVNNSFSRHRLRRARHLLMPWVPEQPEPAQTARVEQRSLLLQALVELPPKQRAVVVLRYWEDLSEQQVAEAVGCSVGNVKSQASRGLAKLRDHPALAEYVDGGRRAAVGGEGGPR</sequence>
<dbReference type="GO" id="GO:0003677">
    <property type="term" value="F:DNA binding"/>
    <property type="evidence" value="ECO:0007669"/>
    <property type="project" value="UniProtKB-KW"/>
</dbReference>
<evidence type="ECO:0000256" key="1">
    <source>
        <dbReference type="ARBA" id="ARBA00010641"/>
    </source>
</evidence>
<protein>
    <submittedName>
        <fullName evidence="9">RNA polymerase sigma-70 factor, sigma-E family</fullName>
    </submittedName>
</protein>
<evidence type="ECO:0000256" key="4">
    <source>
        <dbReference type="ARBA" id="ARBA00023125"/>
    </source>
</evidence>
<name>A0A1H7Q7U8_STRJI</name>
<dbReference type="Proteomes" id="UP000183015">
    <property type="component" value="Unassembled WGS sequence"/>
</dbReference>
<feature type="domain" description="RNA polymerase sigma-70 region 2" evidence="7">
    <location>
        <begin position="68"/>
        <end position="126"/>
    </location>
</feature>
<dbReference type="InterPro" id="IPR036388">
    <property type="entry name" value="WH-like_DNA-bd_sf"/>
</dbReference>
<proteinExistence type="inferred from homology"/>
<dbReference type="InterPro" id="IPR013325">
    <property type="entry name" value="RNA_pol_sigma_r2"/>
</dbReference>
<dbReference type="InterPro" id="IPR014325">
    <property type="entry name" value="RNA_pol_sigma-E_actinobac"/>
</dbReference>
<evidence type="ECO:0000313" key="9">
    <source>
        <dbReference type="EMBL" id="SEL43778.1"/>
    </source>
</evidence>
<dbReference type="PANTHER" id="PTHR43133:SF50">
    <property type="entry name" value="ECF RNA POLYMERASE SIGMA FACTOR SIGM"/>
    <property type="match status" value="1"/>
</dbReference>
<comment type="similarity">
    <text evidence="1">Belongs to the sigma-70 factor family. ECF subfamily.</text>
</comment>
<keyword evidence="10" id="KW-1185">Reference proteome</keyword>
<evidence type="ECO:0000256" key="5">
    <source>
        <dbReference type="ARBA" id="ARBA00023163"/>
    </source>
</evidence>
<dbReference type="PANTHER" id="PTHR43133">
    <property type="entry name" value="RNA POLYMERASE ECF-TYPE SIGMA FACTO"/>
    <property type="match status" value="1"/>
</dbReference>
<dbReference type="Pfam" id="PF04542">
    <property type="entry name" value="Sigma70_r2"/>
    <property type="match status" value="1"/>
</dbReference>
<dbReference type="NCBIfam" id="TIGR02937">
    <property type="entry name" value="sigma70-ECF"/>
    <property type="match status" value="1"/>
</dbReference>
<feature type="region of interest" description="Disordered" evidence="6">
    <location>
        <begin position="1"/>
        <end position="53"/>
    </location>
</feature>
<keyword evidence="3" id="KW-0731">Sigma factor</keyword>
<evidence type="ECO:0000256" key="2">
    <source>
        <dbReference type="ARBA" id="ARBA00023015"/>
    </source>
</evidence>
<organism evidence="9 10">
    <name type="scientific">Streptacidiphilus jiangxiensis</name>
    <dbReference type="NCBI Taxonomy" id="235985"/>
    <lineage>
        <taxon>Bacteria</taxon>
        <taxon>Bacillati</taxon>
        <taxon>Actinomycetota</taxon>
        <taxon>Actinomycetes</taxon>
        <taxon>Kitasatosporales</taxon>
        <taxon>Streptomycetaceae</taxon>
        <taxon>Streptacidiphilus</taxon>
    </lineage>
</organism>
<gene>
    <name evidence="9" type="ORF">SAMN05414137_108324</name>
</gene>
<dbReference type="Gene3D" id="1.10.10.10">
    <property type="entry name" value="Winged helix-like DNA-binding domain superfamily/Winged helix DNA-binding domain"/>
    <property type="match status" value="1"/>
</dbReference>
<dbReference type="InterPro" id="IPR013249">
    <property type="entry name" value="RNA_pol_sigma70_r4_t2"/>
</dbReference>
<dbReference type="STRING" id="235985.SAMN05414137_108324"/>
<dbReference type="RefSeq" id="WP_269083976.1">
    <property type="nucleotide sequence ID" value="NZ_BBPN01000024.1"/>
</dbReference>
<evidence type="ECO:0000256" key="3">
    <source>
        <dbReference type="ARBA" id="ARBA00023082"/>
    </source>
</evidence>
<evidence type="ECO:0000259" key="7">
    <source>
        <dbReference type="Pfam" id="PF04542"/>
    </source>
</evidence>
<evidence type="ECO:0000259" key="8">
    <source>
        <dbReference type="Pfam" id="PF08281"/>
    </source>
</evidence>
<reference evidence="10" key="1">
    <citation type="submission" date="2016-10" db="EMBL/GenBank/DDBJ databases">
        <authorList>
            <person name="Varghese N."/>
        </authorList>
    </citation>
    <scope>NUCLEOTIDE SEQUENCE [LARGE SCALE GENOMIC DNA]</scope>
    <source>
        <strain evidence="10">DSM 45096 / BCRC 16803 / CGMCC 4.1857 / CIP 109030 / JCM 12277 / KCTC 19219 / NBRC 100920 / 33214</strain>
    </source>
</reference>